<evidence type="ECO:0000313" key="1">
    <source>
        <dbReference type="EMBL" id="ETP12484.1"/>
    </source>
</evidence>
<gene>
    <name evidence="1" type="ORF">F441_12164</name>
</gene>
<dbReference type="AlphaFoldDB" id="W2WSF4"/>
<organism evidence="1 2">
    <name type="scientific">Phytophthora nicotianae CJ01A1</name>
    <dbReference type="NCBI Taxonomy" id="1317063"/>
    <lineage>
        <taxon>Eukaryota</taxon>
        <taxon>Sar</taxon>
        <taxon>Stramenopiles</taxon>
        <taxon>Oomycota</taxon>
        <taxon>Peronosporomycetes</taxon>
        <taxon>Peronosporales</taxon>
        <taxon>Peronosporaceae</taxon>
        <taxon>Phytophthora</taxon>
    </lineage>
</organism>
<proteinExistence type="predicted"/>
<accession>W2WSF4</accession>
<dbReference type="EMBL" id="ANIX01002383">
    <property type="protein sequence ID" value="ETP12484.1"/>
    <property type="molecule type" value="Genomic_DNA"/>
</dbReference>
<sequence>MKATEVVSTACKEVISVSVMEGIEVLRILRRSRTFGLKTFAVGTYWKAVEIGVSVHDLCVHLSDAVADRGVDSRHYGDTVPKSND</sequence>
<protein>
    <submittedName>
        <fullName evidence="1">Uncharacterized protein</fullName>
    </submittedName>
</protein>
<comment type="caution">
    <text evidence="1">The sequence shown here is derived from an EMBL/GenBank/DDBJ whole genome shotgun (WGS) entry which is preliminary data.</text>
</comment>
<evidence type="ECO:0000313" key="2">
    <source>
        <dbReference type="Proteomes" id="UP000018958"/>
    </source>
</evidence>
<dbReference type="Proteomes" id="UP000018958">
    <property type="component" value="Unassembled WGS sequence"/>
</dbReference>
<reference evidence="1 2" key="1">
    <citation type="submission" date="2013-11" db="EMBL/GenBank/DDBJ databases">
        <title>The Genome Sequence of Phytophthora parasitica CJ01A1.</title>
        <authorList>
            <consortium name="The Broad Institute Genomics Platform"/>
            <person name="Russ C."/>
            <person name="Tyler B."/>
            <person name="Panabieres F."/>
            <person name="Shan W."/>
            <person name="Tripathy S."/>
            <person name="Grunwald N."/>
            <person name="Machado M."/>
            <person name="Johnson C.S."/>
            <person name="Walker B."/>
            <person name="Young S.K."/>
            <person name="Zeng Q."/>
            <person name="Gargeya S."/>
            <person name="Fitzgerald M."/>
            <person name="Haas B."/>
            <person name="Abouelleil A."/>
            <person name="Allen A.W."/>
            <person name="Alvarado L."/>
            <person name="Arachchi H.M."/>
            <person name="Berlin A.M."/>
            <person name="Chapman S.B."/>
            <person name="Gainer-Dewar J."/>
            <person name="Goldberg J."/>
            <person name="Griggs A."/>
            <person name="Gujja S."/>
            <person name="Hansen M."/>
            <person name="Howarth C."/>
            <person name="Imamovic A."/>
            <person name="Ireland A."/>
            <person name="Larimer J."/>
            <person name="McCowan C."/>
            <person name="Murphy C."/>
            <person name="Pearson M."/>
            <person name="Poon T.W."/>
            <person name="Priest M."/>
            <person name="Roberts A."/>
            <person name="Saif S."/>
            <person name="Shea T."/>
            <person name="Sisk P."/>
            <person name="Sykes S."/>
            <person name="Wortman J."/>
            <person name="Nusbaum C."/>
            <person name="Birren B."/>
        </authorList>
    </citation>
    <scope>NUCLEOTIDE SEQUENCE [LARGE SCALE GENOMIC DNA]</scope>
    <source>
        <strain evidence="1 2">CJ01A1</strain>
    </source>
</reference>
<name>W2WSF4_PHYNI</name>